<feature type="region of interest" description="Disordered" evidence="1">
    <location>
        <begin position="307"/>
        <end position="417"/>
    </location>
</feature>
<feature type="compositionally biased region" description="Polar residues" evidence="1">
    <location>
        <begin position="78"/>
        <end position="89"/>
    </location>
</feature>
<feature type="compositionally biased region" description="Low complexity" evidence="1">
    <location>
        <begin position="134"/>
        <end position="145"/>
    </location>
</feature>
<evidence type="ECO:0000313" key="3">
    <source>
        <dbReference type="Proteomes" id="UP000726737"/>
    </source>
</evidence>
<dbReference type="AlphaFoldDB" id="A0A9P6PNX7"/>
<gene>
    <name evidence="2" type="ORF">BG011_009568</name>
</gene>
<sequence>MSATEMLVLQQNIKQYIIAAQTRNLTNHEKEEFIKLKELLLPHLARYSRSPTPPLMSRPSDSRSTSRQGQEAGATSHPIGSQTPLTQPNIYPKTPALASSSTVHAEKCAASRSSQPISTTAPKPKRTVVKKEPSTSTLTSQTNNSRELVANKAKGSNKKRPKIEVYKDHDQEKDKDALPTKRRRVRAKDAGVDVDKENRNPLEKSSTRPEVKALGEITNTAKPTRVLNPKGKSAVQKVPSTKSNVKQATAALTTPAALSETRTHAGVYPTAASTVTPSAKGPAKHVKATKSPGAIIFNDRHRDSAPCPSTMAAAPPTDKHTIAGPPEHVSRESPQLIIKQEPEEERTSVQSFLHGAASTTPKEVAVIEIPGSEEDDSSQDSFERSIKSERQAISPVDHFQDTEEVQDSQGSQPSQDMHCILGSQETTFPMPDFLICGFAEDVERNNDRMLVKEEEQDSHQHPKSDRIVKSTNVAPLAKSELSQGSSTVTSTAFVDGVWCIDDFRHNVTSTVCGHQDEWIAVETSMHVQFWQLHRHDLSKGQWCRRIQLDKEDDHPIQVIFAPDDSFAVVLRPNERSYLKLQLQEVSDWAHQDANRVEISWIGAKLDMRCQGVMIKHWADSEDGYLLALGADEPGAICVVPVLGGADKGALKSTVEAEYVHCIGASHTVSSLVSVQNTKSLVLASFGTSLVLWDLRNHSEPVSKTDAASVMNPSASTLRTDPHMMPLILSATIPAQFFEECKEDLPQPSLWPILTVLQSRVRDGDDCGKDTDDECSMYAMKGNAIDLVHKYRGSNPVSFASSSSRMVACQIDHDGKTSLWLWDILKSDPTIQLSLLESPSHGDVATQKSFQQQKFWKRQISPQDLRTENESQIARDNDLVDVFSSVSTLSPPPEALSSSHTTTEGKADESKERPIIHVEEPAQSRKDHEKQLMDRVVKKPEEWIELTSVSWMEREQVQFSVHCEQRWVVVIQQDRIKESSSVVHILDLEALLSAV</sequence>
<feature type="region of interest" description="Disordered" evidence="1">
    <location>
        <begin position="886"/>
        <end position="910"/>
    </location>
</feature>
<accession>A0A9P6PNX7</accession>
<protein>
    <submittedName>
        <fullName evidence="2">Uncharacterized protein</fullName>
    </submittedName>
</protein>
<feature type="region of interest" description="Disordered" evidence="1">
    <location>
        <begin position="47"/>
        <end position="210"/>
    </location>
</feature>
<organism evidence="2 3">
    <name type="scientific">Mortierella polycephala</name>
    <dbReference type="NCBI Taxonomy" id="41804"/>
    <lineage>
        <taxon>Eukaryota</taxon>
        <taxon>Fungi</taxon>
        <taxon>Fungi incertae sedis</taxon>
        <taxon>Mucoromycota</taxon>
        <taxon>Mortierellomycotina</taxon>
        <taxon>Mortierellomycetes</taxon>
        <taxon>Mortierellales</taxon>
        <taxon>Mortierellaceae</taxon>
        <taxon>Mortierella</taxon>
    </lineage>
</organism>
<reference evidence="2" key="1">
    <citation type="journal article" date="2020" name="Fungal Divers.">
        <title>Resolving the Mortierellaceae phylogeny through synthesis of multi-gene phylogenetics and phylogenomics.</title>
        <authorList>
            <person name="Vandepol N."/>
            <person name="Liber J."/>
            <person name="Desiro A."/>
            <person name="Na H."/>
            <person name="Kennedy M."/>
            <person name="Barry K."/>
            <person name="Grigoriev I.V."/>
            <person name="Miller A.N."/>
            <person name="O'Donnell K."/>
            <person name="Stajich J.E."/>
            <person name="Bonito G."/>
        </authorList>
    </citation>
    <scope>NUCLEOTIDE SEQUENCE</scope>
    <source>
        <strain evidence="2">KOD948</strain>
    </source>
</reference>
<dbReference type="SUPFAM" id="SSF82171">
    <property type="entry name" value="DPP6 N-terminal domain-like"/>
    <property type="match status" value="1"/>
</dbReference>
<name>A0A9P6PNX7_9FUNG</name>
<dbReference type="OrthoDB" id="2441893at2759"/>
<feature type="compositionally biased region" description="Basic and acidic residues" evidence="1">
    <location>
        <begin position="381"/>
        <end position="390"/>
    </location>
</feature>
<evidence type="ECO:0000313" key="2">
    <source>
        <dbReference type="EMBL" id="KAG0249129.1"/>
    </source>
</evidence>
<evidence type="ECO:0000256" key="1">
    <source>
        <dbReference type="SAM" id="MobiDB-lite"/>
    </source>
</evidence>
<feature type="compositionally biased region" description="Basic and acidic residues" evidence="1">
    <location>
        <begin position="162"/>
        <end position="179"/>
    </location>
</feature>
<dbReference type="EMBL" id="JAAAJA010000866">
    <property type="protein sequence ID" value="KAG0249129.1"/>
    <property type="molecule type" value="Genomic_DNA"/>
</dbReference>
<feature type="compositionally biased region" description="Polar residues" evidence="1">
    <location>
        <begin position="111"/>
        <end position="121"/>
    </location>
</feature>
<keyword evidence="3" id="KW-1185">Reference proteome</keyword>
<dbReference type="Proteomes" id="UP000726737">
    <property type="component" value="Unassembled WGS sequence"/>
</dbReference>
<comment type="caution">
    <text evidence="2">The sequence shown here is derived from an EMBL/GenBank/DDBJ whole genome shotgun (WGS) entry which is preliminary data.</text>
</comment>
<proteinExistence type="predicted"/>
<feature type="compositionally biased region" description="Basic and acidic residues" evidence="1">
    <location>
        <begin position="187"/>
        <end position="210"/>
    </location>
</feature>